<dbReference type="Proteomes" id="UP000817658">
    <property type="component" value="Chromosome 1"/>
</dbReference>
<organism evidence="2">
    <name type="scientific">Oryza sativa subsp. japonica</name>
    <name type="common">Rice</name>
    <dbReference type="NCBI Taxonomy" id="39947"/>
    <lineage>
        <taxon>Eukaryota</taxon>
        <taxon>Viridiplantae</taxon>
        <taxon>Streptophyta</taxon>
        <taxon>Embryophyta</taxon>
        <taxon>Tracheophyta</taxon>
        <taxon>Spermatophyta</taxon>
        <taxon>Magnoliopsida</taxon>
        <taxon>Liliopsida</taxon>
        <taxon>Poales</taxon>
        <taxon>Poaceae</taxon>
        <taxon>BOP clade</taxon>
        <taxon>Oryzoideae</taxon>
        <taxon>Oryzeae</taxon>
        <taxon>Oryzinae</taxon>
        <taxon>Oryza</taxon>
        <taxon>Oryza sativa</taxon>
    </lineage>
</organism>
<sequence length="155" mass="17306">MALVNSKFCTIKHFWFRNGGKPIARLRAYVHAANHNRTARRGAQDGEEPDAAGADRDTARTRTSHAARRTTSLRSITSCRSTSAAAAGSGVDDVTRVRGWRPPKYPPPFGARQSRERGDVGEEVIKIEERVQLHFVFFVNHSEFEVAKVLCCLRV</sequence>
<name>Q5N8K3_ORYSJ</name>
<dbReference type="EMBL" id="AP003373">
    <property type="protein sequence ID" value="BAD82203.1"/>
    <property type="molecule type" value="Genomic_DNA"/>
</dbReference>
<accession>Q5N8K3</accession>
<gene>
    <name evidence="2" type="primary">OJ1116_H09.28</name>
</gene>
<evidence type="ECO:0000256" key="1">
    <source>
        <dbReference type="SAM" id="MobiDB-lite"/>
    </source>
</evidence>
<protein>
    <submittedName>
        <fullName evidence="2">Uncharacterized protein OJ1116_H09.28</fullName>
    </submittedName>
</protein>
<feature type="region of interest" description="Disordered" evidence="1">
    <location>
        <begin position="37"/>
        <end position="117"/>
    </location>
</feature>
<proteinExistence type="predicted"/>
<dbReference type="AlphaFoldDB" id="Q5N8K3"/>
<reference evidence="2" key="1">
    <citation type="journal article" date="2002" name="Nature">
        <title>The genome sequence and structure of rice chromosome 1.</title>
        <authorList>
            <person name="Sasaki T."/>
            <person name="Matsumoto T."/>
            <person name="Yamamoto K."/>
            <person name="Sakata K."/>
            <person name="Baba T."/>
            <person name="Katayose Y."/>
            <person name="Wu J."/>
            <person name="Niimura Y."/>
            <person name="Cheng Z."/>
            <person name="Nagamura Y."/>
            <person name="Antonio B.A."/>
            <person name="Kanamori H."/>
            <person name="Hosokawa S."/>
            <person name="Masukawa M."/>
            <person name="Arikawa K."/>
            <person name="Chiden Y."/>
            <person name="Hayashi M."/>
            <person name="Okamoto M."/>
            <person name="Ando T."/>
            <person name="Aoki H."/>
            <person name="Arita K."/>
            <person name="Hamada M."/>
            <person name="Harada C."/>
            <person name="Hijishita S."/>
            <person name="Honda M."/>
            <person name="Ichikawa Y."/>
            <person name="Idonuma A."/>
            <person name="Iijima M."/>
            <person name="Ikeda M."/>
            <person name="Ikeno M."/>
            <person name="Itoh S."/>
            <person name="Itoh T."/>
            <person name="Itoh Y."/>
            <person name="Itoh Y."/>
            <person name="Iwabuchi A."/>
            <person name="Kamiya K."/>
            <person name="Karasawa W."/>
            <person name="Katagiri S."/>
            <person name="Kikuta A."/>
            <person name="Kobayashi N."/>
            <person name="Kono I."/>
            <person name="Machita K."/>
            <person name="Maehara T."/>
            <person name="Mizuno H."/>
            <person name="Mizubayashi T."/>
            <person name="Mukai Y."/>
            <person name="Nagasaki H."/>
            <person name="Nakashima M."/>
            <person name="Nakama Y."/>
            <person name="Nakamichi Y."/>
            <person name="Nakamura M."/>
            <person name="Namiki N."/>
            <person name="Negishi M."/>
            <person name="Ohta I."/>
            <person name="Ono N."/>
            <person name="Saji S."/>
            <person name="Sakai K."/>
            <person name="Shibata M."/>
            <person name="Shimokawa T."/>
            <person name="Shomura A."/>
            <person name="Song J."/>
            <person name="Takazaki Y."/>
            <person name="Terasawa K."/>
            <person name="Tsuji K."/>
            <person name="Waki K."/>
            <person name="Yamagata H."/>
            <person name="Yamane H."/>
            <person name="Yoshiki S."/>
            <person name="Yoshihara R."/>
            <person name="Yukawa K."/>
            <person name="Zhong H."/>
            <person name="Iwama H."/>
            <person name="Endo T."/>
            <person name="Ito H."/>
            <person name="Hahn J.H."/>
            <person name="Kim H.I."/>
            <person name="Eun M.Y."/>
            <person name="Yano M."/>
            <person name="Jiang J."/>
            <person name="Gojobori T."/>
        </authorList>
    </citation>
    <scope>NUCLEOTIDE SEQUENCE [LARGE SCALE GENOMIC DNA]</scope>
</reference>
<evidence type="ECO:0000313" key="2">
    <source>
        <dbReference type="EMBL" id="BAD82203.1"/>
    </source>
</evidence>